<dbReference type="InterPro" id="IPR045781">
    <property type="entry name" value="SxtJ"/>
</dbReference>
<evidence type="ECO:0000313" key="2">
    <source>
        <dbReference type="EMBL" id="SLN45884.1"/>
    </source>
</evidence>
<organism evidence="2 3">
    <name type="scientific">Palleronia marisminoris</name>
    <dbReference type="NCBI Taxonomy" id="315423"/>
    <lineage>
        <taxon>Bacteria</taxon>
        <taxon>Pseudomonadati</taxon>
        <taxon>Pseudomonadota</taxon>
        <taxon>Alphaproteobacteria</taxon>
        <taxon>Rhodobacterales</taxon>
        <taxon>Roseobacteraceae</taxon>
        <taxon>Palleronia</taxon>
    </lineage>
</organism>
<feature type="transmembrane region" description="Helical" evidence="1">
    <location>
        <begin position="78"/>
        <end position="100"/>
    </location>
</feature>
<dbReference type="AlphaFoldDB" id="A0A1Y5SVC1"/>
<evidence type="ECO:0000256" key="1">
    <source>
        <dbReference type="SAM" id="Phobius"/>
    </source>
</evidence>
<evidence type="ECO:0008006" key="4">
    <source>
        <dbReference type="Google" id="ProtNLM"/>
    </source>
</evidence>
<gene>
    <name evidence="2" type="ORF">PAM7066_01999</name>
</gene>
<dbReference type="Proteomes" id="UP000193870">
    <property type="component" value="Unassembled WGS sequence"/>
</dbReference>
<dbReference type="EMBL" id="FWFV01000005">
    <property type="protein sequence ID" value="SLN45884.1"/>
    <property type="molecule type" value="Genomic_DNA"/>
</dbReference>
<keyword evidence="1" id="KW-0812">Transmembrane</keyword>
<feature type="transmembrane region" description="Helical" evidence="1">
    <location>
        <begin position="39"/>
        <end position="58"/>
    </location>
</feature>
<proteinExistence type="predicted"/>
<keyword evidence="1" id="KW-0472">Membrane</keyword>
<reference evidence="2 3" key="1">
    <citation type="submission" date="2017-03" db="EMBL/GenBank/DDBJ databases">
        <authorList>
            <person name="Afonso C.L."/>
            <person name="Miller P.J."/>
            <person name="Scott M.A."/>
            <person name="Spackman E."/>
            <person name="Goraichik I."/>
            <person name="Dimitrov K.M."/>
            <person name="Suarez D.L."/>
            <person name="Swayne D.E."/>
        </authorList>
    </citation>
    <scope>NUCLEOTIDE SEQUENCE [LARGE SCALE GENOMIC DNA]</scope>
    <source>
        <strain evidence="2 3">CECT 7066</strain>
    </source>
</reference>
<keyword evidence="3" id="KW-1185">Reference proteome</keyword>
<feature type="transmembrane region" description="Helical" evidence="1">
    <location>
        <begin position="17"/>
        <end position="34"/>
    </location>
</feature>
<dbReference type="OrthoDB" id="7375605at2"/>
<dbReference type="STRING" id="315423.SAMN04488020_10554"/>
<dbReference type="Pfam" id="PF19588">
    <property type="entry name" value="SxtJ"/>
    <property type="match status" value="1"/>
</dbReference>
<name>A0A1Y5SVC1_9RHOB</name>
<accession>A0A1Y5SVC1</accession>
<evidence type="ECO:0000313" key="3">
    <source>
        <dbReference type="Proteomes" id="UP000193870"/>
    </source>
</evidence>
<sequence length="134" mass="15081">MSDISASIKVEMGSDRSFGLVFTVVAAVLTAWCVHNDWFLAWPAAASTAVFLIVTLVRPALLRAANRYWFRFGNLLHAIISPIVMLLIYLVTFFPIGLAFRAMRRDPLARSIDCEASSYWIPRDTQPGTMTHQF</sequence>
<dbReference type="RefSeq" id="WP_085853993.1">
    <property type="nucleotide sequence ID" value="NZ_FOPF01000005.1"/>
</dbReference>
<protein>
    <recommendedName>
        <fullName evidence="4">SxtJ</fullName>
    </recommendedName>
</protein>
<keyword evidence="1" id="KW-1133">Transmembrane helix</keyword>